<name>A0A914S1D2_PAREQ</name>
<accession>A0A914S1D2</accession>
<protein>
    <submittedName>
        <fullName evidence="2">Uncharacterized protein</fullName>
    </submittedName>
</protein>
<organism evidence="1 2">
    <name type="scientific">Parascaris equorum</name>
    <name type="common">Equine roundworm</name>
    <dbReference type="NCBI Taxonomy" id="6256"/>
    <lineage>
        <taxon>Eukaryota</taxon>
        <taxon>Metazoa</taxon>
        <taxon>Ecdysozoa</taxon>
        <taxon>Nematoda</taxon>
        <taxon>Chromadorea</taxon>
        <taxon>Rhabditida</taxon>
        <taxon>Spirurina</taxon>
        <taxon>Ascaridomorpha</taxon>
        <taxon>Ascaridoidea</taxon>
        <taxon>Ascarididae</taxon>
        <taxon>Parascaris</taxon>
    </lineage>
</organism>
<dbReference type="WBParaSite" id="PEQ_0001257501-mRNA-1">
    <property type="protein sequence ID" value="PEQ_0001257501-mRNA-1"/>
    <property type="gene ID" value="PEQ_0001257501"/>
</dbReference>
<evidence type="ECO:0000313" key="1">
    <source>
        <dbReference type="Proteomes" id="UP000887564"/>
    </source>
</evidence>
<evidence type="ECO:0000313" key="2">
    <source>
        <dbReference type="WBParaSite" id="PEQ_0001257501-mRNA-1"/>
    </source>
</evidence>
<dbReference type="AlphaFoldDB" id="A0A914S1D2"/>
<reference evidence="2" key="1">
    <citation type="submission" date="2022-11" db="UniProtKB">
        <authorList>
            <consortium name="WormBaseParasite"/>
        </authorList>
    </citation>
    <scope>IDENTIFICATION</scope>
</reference>
<dbReference type="Proteomes" id="UP000887564">
    <property type="component" value="Unplaced"/>
</dbReference>
<keyword evidence="1" id="KW-1185">Reference proteome</keyword>
<proteinExistence type="predicted"/>
<sequence length="93" mass="10497">MTIVRLSATCSWDSSIHDHPALNKPSGGNEQIYAILKIDIIIRKRICMHIYKKASLTERLMKKIVGTVRYSAHSVFLVPRLFLLVDAVNGFVS</sequence>